<evidence type="ECO:0000256" key="2">
    <source>
        <dbReference type="ARBA" id="ARBA00022679"/>
    </source>
</evidence>
<dbReference type="Pfam" id="PF00953">
    <property type="entry name" value="Glycos_transf_4"/>
    <property type="match status" value="1"/>
</dbReference>
<evidence type="ECO:0000256" key="1">
    <source>
        <dbReference type="ARBA" id="ARBA00004141"/>
    </source>
</evidence>
<comment type="subcellular location">
    <subcellularLocation>
        <location evidence="1">Membrane</location>
        <topology evidence="1">Multi-pass membrane protein</topology>
    </subcellularLocation>
</comment>
<feature type="transmembrane region" description="Helical" evidence="6">
    <location>
        <begin position="6"/>
        <end position="24"/>
    </location>
</feature>
<dbReference type="OrthoDB" id="2679245at2"/>
<feature type="transmembrane region" description="Helical" evidence="6">
    <location>
        <begin position="73"/>
        <end position="91"/>
    </location>
</feature>
<organism evidence="7 8">
    <name type="scientific">Ammoniphilus oxalaticus</name>
    <dbReference type="NCBI Taxonomy" id="66863"/>
    <lineage>
        <taxon>Bacteria</taxon>
        <taxon>Bacillati</taxon>
        <taxon>Bacillota</taxon>
        <taxon>Bacilli</taxon>
        <taxon>Bacillales</taxon>
        <taxon>Paenibacillaceae</taxon>
        <taxon>Aneurinibacillus group</taxon>
        <taxon>Ammoniphilus</taxon>
    </lineage>
</organism>
<feature type="transmembrane region" description="Helical" evidence="6">
    <location>
        <begin position="45"/>
        <end position="67"/>
    </location>
</feature>
<evidence type="ECO:0000256" key="6">
    <source>
        <dbReference type="SAM" id="Phobius"/>
    </source>
</evidence>
<keyword evidence="5 6" id="KW-0472">Membrane</keyword>
<keyword evidence="4 6" id="KW-1133">Transmembrane helix</keyword>
<evidence type="ECO:0008006" key="9">
    <source>
        <dbReference type="Google" id="ProtNLM"/>
    </source>
</evidence>
<feature type="transmembrane region" description="Helical" evidence="6">
    <location>
        <begin position="174"/>
        <end position="204"/>
    </location>
</feature>
<dbReference type="EMBL" id="MCHY01000006">
    <property type="protein sequence ID" value="RKD25599.1"/>
    <property type="molecule type" value="Genomic_DNA"/>
</dbReference>
<gene>
    <name evidence="7" type="ORF">BEP19_01255</name>
</gene>
<dbReference type="GO" id="GO:0016020">
    <property type="term" value="C:membrane"/>
    <property type="evidence" value="ECO:0007669"/>
    <property type="project" value="UniProtKB-SubCell"/>
</dbReference>
<keyword evidence="3 6" id="KW-0812">Transmembrane</keyword>
<evidence type="ECO:0000256" key="5">
    <source>
        <dbReference type="ARBA" id="ARBA00023136"/>
    </source>
</evidence>
<comment type="caution">
    <text evidence="7">The sequence shown here is derived from an EMBL/GenBank/DDBJ whole genome shotgun (WGS) entry which is preliminary data.</text>
</comment>
<dbReference type="InterPro" id="IPR000715">
    <property type="entry name" value="Glycosyl_transferase_4"/>
</dbReference>
<dbReference type="Proteomes" id="UP000284219">
    <property type="component" value="Unassembled WGS sequence"/>
</dbReference>
<sequence>MVDTILMSSLLMAVGLWWLLSALYRPLISFLEKKGMVASNYEGAMIPLGVGVVIPFVYLLCIPWMILIGHGSASLYLLQTLFMFVIAYVGWRDDRFGGKQTKGIRGHLSLWWKTGERSTGLWKAAVGSWVALFVGGLYARGWWEWLLHAGLIALLINQINLLDLRPGRALKGFFIYALVLLPYSFGVMPLHLWLPLLVTAGFLFQKDIRAQAMLGDTGSNTLGFTLAMWIVVYGSLGLKLILFSISLLIQLYAEKKSISALIQRNAILSWIDGLGRRET</sequence>
<name>A0A419SN05_9BACL</name>
<dbReference type="GO" id="GO:0016780">
    <property type="term" value="F:phosphotransferase activity, for other substituted phosphate groups"/>
    <property type="evidence" value="ECO:0007669"/>
    <property type="project" value="InterPro"/>
</dbReference>
<keyword evidence="8" id="KW-1185">Reference proteome</keyword>
<feature type="transmembrane region" description="Helical" evidence="6">
    <location>
        <begin position="224"/>
        <end position="249"/>
    </location>
</feature>
<evidence type="ECO:0000256" key="4">
    <source>
        <dbReference type="ARBA" id="ARBA00022989"/>
    </source>
</evidence>
<reference evidence="7 8" key="1">
    <citation type="submission" date="2016-08" db="EMBL/GenBank/DDBJ databases">
        <title>Novel Firmicute Genomes.</title>
        <authorList>
            <person name="Poppleton D.I."/>
            <person name="Gribaldo S."/>
        </authorList>
    </citation>
    <scope>NUCLEOTIDE SEQUENCE [LARGE SCALE GENOMIC DNA]</scope>
    <source>
        <strain evidence="7 8">RAOx-1</strain>
    </source>
</reference>
<proteinExistence type="predicted"/>
<keyword evidence="2" id="KW-0808">Transferase</keyword>
<accession>A0A419SN05</accession>
<protein>
    <recommendedName>
        <fullName evidence="9">Glycosyl transferase family 4</fullName>
    </recommendedName>
</protein>
<evidence type="ECO:0000256" key="3">
    <source>
        <dbReference type="ARBA" id="ARBA00022692"/>
    </source>
</evidence>
<evidence type="ECO:0000313" key="8">
    <source>
        <dbReference type="Proteomes" id="UP000284219"/>
    </source>
</evidence>
<dbReference type="AlphaFoldDB" id="A0A419SN05"/>
<evidence type="ECO:0000313" key="7">
    <source>
        <dbReference type="EMBL" id="RKD25599.1"/>
    </source>
</evidence>
<dbReference type="RefSeq" id="WP_120188269.1">
    <property type="nucleotide sequence ID" value="NZ_MCHY01000006.1"/>
</dbReference>